<evidence type="ECO:0000313" key="2">
    <source>
        <dbReference type="Proteomes" id="UP000697998"/>
    </source>
</evidence>
<organism evidence="1 2">
    <name type="scientific">Candidatus Accumulibacter proximus</name>
    <dbReference type="NCBI Taxonomy" id="2954385"/>
    <lineage>
        <taxon>Bacteria</taxon>
        <taxon>Pseudomonadati</taxon>
        <taxon>Pseudomonadota</taxon>
        <taxon>Betaproteobacteria</taxon>
        <taxon>Candidatus Accumulibacter</taxon>
    </lineage>
</organism>
<reference evidence="1 2" key="1">
    <citation type="submission" date="2020-10" db="EMBL/GenBank/DDBJ databases">
        <title>Connecting structure to function with the recovery of over 1000 high-quality activated sludge metagenome-assembled genomes encoding full-length rRNA genes using long-read sequencing.</title>
        <authorList>
            <person name="Singleton C.M."/>
            <person name="Petriglieri F."/>
            <person name="Kristensen J.M."/>
            <person name="Kirkegaard R.H."/>
            <person name="Michaelsen T.Y."/>
            <person name="Andersen M.H."/>
            <person name="Karst S.M."/>
            <person name="Dueholm M.S."/>
            <person name="Nielsen P.H."/>
            <person name="Albertsen M."/>
        </authorList>
    </citation>
    <scope>NUCLEOTIDE SEQUENCE [LARGE SCALE GENOMIC DNA]</scope>
    <source>
        <strain evidence="1">EsbW_18-Q3-R4-48_BATAC.285</strain>
    </source>
</reference>
<sequence length="56" mass="6402">MALLPRRHDRLIDYLGVSLLLVHVPGQRNKPAAGRINRKDPEATSSKFAEYIPYWA</sequence>
<dbReference type="AlphaFoldDB" id="A0A935Q1S9"/>
<evidence type="ECO:0000313" key="1">
    <source>
        <dbReference type="EMBL" id="MBK7676489.1"/>
    </source>
</evidence>
<proteinExistence type="predicted"/>
<comment type="caution">
    <text evidence="1">The sequence shown here is derived from an EMBL/GenBank/DDBJ whole genome shotgun (WGS) entry which is preliminary data.</text>
</comment>
<dbReference type="EMBL" id="JADJMH010000020">
    <property type="protein sequence ID" value="MBK7676489.1"/>
    <property type="molecule type" value="Genomic_DNA"/>
</dbReference>
<gene>
    <name evidence="1" type="ORF">IPJ27_17990</name>
</gene>
<dbReference type="Proteomes" id="UP000697998">
    <property type="component" value="Unassembled WGS sequence"/>
</dbReference>
<protein>
    <submittedName>
        <fullName evidence="1">Uncharacterized protein</fullName>
    </submittedName>
</protein>
<name>A0A935Q1S9_9PROT</name>
<accession>A0A935Q1S9</accession>